<evidence type="ECO:0000256" key="8">
    <source>
        <dbReference type="ARBA" id="ARBA00023065"/>
    </source>
</evidence>
<dbReference type="SFLD" id="SFLDS00052">
    <property type="entry name" value="Ferric_Reductase_Domain"/>
    <property type="match status" value="1"/>
</dbReference>
<feature type="transmembrane region" description="Helical" evidence="10">
    <location>
        <begin position="33"/>
        <end position="58"/>
    </location>
</feature>
<dbReference type="Pfam" id="PF01794">
    <property type="entry name" value="Ferric_reduct"/>
    <property type="match status" value="1"/>
</dbReference>
<dbReference type="Proteomes" id="UP000306954">
    <property type="component" value="Unassembled WGS sequence"/>
</dbReference>
<feature type="transmembrane region" description="Helical" evidence="10">
    <location>
        <begin position="263"/>
        <end position="283"/>
    </location>
</feature>
<comment type="subcellular location">
    <subcellularLocation>
        <location evidence="1">Membrane</location>
        <topology evidence="1">Multi-pass membrane protein</topology>
    </subcellularLocation>
</comment>
<dbReference type="InterPro" id="IPR013121">
    <property type="entry name" value="Fe_red_NAD-bd_6"/>
</dbReference>
<proteinExistence type="inferred from homology"/>
<comment type="similarity">
    <text evidence="2">Belongs to the ferric reductase (FRE) family.</text>
</comment>
<keyword evidence="8" id="KW-0406">Ion transport</keyword>
<dbReference type="SUPFAM" id="SSF52343">
    <property type="entry name" value="Ferredoxin reductase-like, C-terminal NADP-linked domain"/>
    <property type="match status" value="1"/>
</dbReference>
<dbReference type="InterPro" id="IPR039261">
    <property type="entry name" value="FNR_nucleotide-bd"/>
</dbReference>
<evidence type="ECO:0000256" key="2">
    <source>
        <dbReference type="ARBA" id="ARBA00006278"/>
    </source>
</evidence>
<keyword evidence="4 10" id="KW-0812">Transmembrane</keyword>
<gene>
    <name evidence="12" type="ORF">E3P90_04129</name>
</gene>
<evidence type="ECO:0000256" key="7">
    <source>
        <dbReference type="ARBA" id="ARBA00023002"/>
    </source>
</evidence>
<dbReference type="PROSITE" id="PS51384">
    <property type="entry name" value="FAD_FR"/>
    <property type="match status" value="1"/>
</dbReference>
<dbReference type="InterPro" id="IPR051410">
    <property type="entry name" value="Ferric/Cupric_Reductase"/>
</dbReference>
<evidence type="ECO:0000256" key="9">
    <source>
        <dbReference type="ARBA" id="ARBA00023136"/>
    </source>
</evidence>
<comment type="caution">
    <text evidence="12">The sequence shown here is derived from an EMBL/GenBank/DDBJ whole genome shotgun (WGS) entry which is preliminary data.</text>
</comment>
<dbReference type="EMBL" id="SPOF01000113">
    <property type="protein sequence ID" value="TIB07247.1"/>
    <property type="molecule type" value="Genomic_DNA"/>
</dbReference>
<name>A0A4T0GWH7_WALIC</name>
<keyword evidence="6 10" id="KW-1133">Transmembrane helix</keyword>
<dbReference type="PANTHER" id="PTHR32361">
    <property type="entry name" value="FERRIC/CUPRIC REDUCTASE TRANSMEMBRANE COMPONENT"/>
    <property type="match status" value="1"/>
</dbReference>
<feature type="transmembrane region" description="Helical" evidence="10">
    <location>
        <begin position="234"/>
        <end position="251"/>
    </location>
</feature>
<dbReference type="GO" id="GO:0006826">
    <property type="term" value="P:iron ion transport"/>
    <property type="evidence" value="ECO:0007669"/>
    <property type="project" value="TreeGrafter"/>
</dbReference>
<dbReference type="Pfam" id="PF08022">
    <property type="entry name" value="FAD_binding_8"/>
    <property type="match status" value="1"/>
</dbReference>
<evidence type="ECO:0000256" key="1">
    <source>
        <dbReference type="ARBA" id="ARBA00004141"/>
    </source>
</evidence>
<dbReference type="GO" id="GO:0015677">
    <property type="term" value="P:copper ion import"/>
    <property type="evidence" value="ECO:0007669"/>
    <property type="project" value="TreeGrafter"/>
</dbReference>
<dbReference type="Gene3D" id="3.40.50.80">
    <property type="entry name" value="Nucleotide-binding domain of ferredoxin-NADP reductase (FNR) module"/>
    <property type="match status" value="1"/>
</dbReference>
<dbReference type="InterPro" id="IPR013112">
    <property type="entry name" value="FAD-bd_8"/>
</dbReference>
<evidence type="ECO:0000256" key="3">
    <source>
        <dbReference type="ARBA" id="ARBA00022448"/>
    </source>
</evidence>
<reference evidence="12 13" key="1">
    <citation type="submission" date="2019-03" db="EMBL/GenBank/DDBJ databases">
        <title>Sequencing 23 genomes of Wallemia ichthyophaga.</title>
        <authorList>
            <person name="Gostincar C."/>
        </authorList>
    </citation>
    <scope>NUCLEOTIDE SEQUENCE [LARGE SCALE GENOMIC DNA]</scope>
    <source>
        <strain evidence="12 13">EXF-8621</strain>
    </source>
</reference>
<evidence type="ECO:0000313" key="12">
    <source>
        <dbReference type="EMBL" id="TIB07247.1"/>
    </source>
</evidence>
<feature type="transmembrane region" description="Helical" evidence="10">
    <location>
        <begin position="146"/>
        <end position="164"/>
    </location>
</feature>
<dbReference type="SFLD" id="SFLDG01168">
    <property type="entry name" value="Ferric_reductase_subgroup_(FRE"/>
    <property type="match status" value="1"/>
</dbReference>
<dbReference type="GO" id="GO:0000293">
    <property type="term" value="F:ferric-chelate reductase activity"/>
    <property type="evidence" value="ECO:0007669"/>
    <property type="project" value="UniProtKB-ARBA"/>
</dbReference>
<evidence type="ECO:0000256" key="6">
    <source>
        <dbReference type="ARBA" id="ARBA00022989"/>
    </source>
</evidence>
<dbReference type="InterPro" id="IPR013130">
    <property type="entry name" value="Fe3_Rdtase_TM_dom"/>
</dbReference>
<accession>A0A4T0GWH7</accession>
<dbReference type="GO" id="GO:0006879">
    <property type="term" value="P:intracellular iron ion homeostasis"/>
    <property type="evidence" value="ECO:0007669"/>
    <property type="project" value="TreeGrafter"/>
</dbReference>
<evidence type="ECO:0000259" key="11">
    <source>
        <dbReference type="PROSITE" id="PS51384"/>
    </source>
</evidence>
<keyword evidence="5" id="KW-0249">Electron transport</keyword>
<feature type="transmembrane region" description="Helical" evidence="10">
    <location>
        <begin position="112"/>
        <end position="134"/>
    </location>
</feature>
<feature type="transmembrane region" description="Helical" evidence="10">
    <location>
        <begin position="295"/>
        <end position="317"/>
    </location>
</feature>
<organism evidence="12 13">
    <name type="scientific">Wallemia ichthyophaga</name>
    <dbReference type="NCBI Taxonomy" id="245174"/>
    <lineage>
        <taxon>Eukaryota</taxon>
        <taxon>Fungi</taxon>
        <taxon>Dikarya</taxon>
        <taxon>Basidiomycota</taxon>
        <taxon>Wallemiomycotina</taxon>
        <taxon>Wallemiomycetes</taxon>
        <taxon>Wallemiales</taxon>
        <taxon>Wallemiaceae</taxon>
        <taxon>Wallemia</taxon>
    </lineage>
</organism>
<evidence type="ECO:0000256" key="10">
    <source>
        <dbReference type="SAM" id="Phobius"/>
    </source>
</evidence>
<dbReference type="InterPro" id="IPR017927">
    <property type="entry name" value="FAD-bd_FR_type"/>
</dbReference>
<keyword evidence="3" id="KW-0813">Transport</keyword>
<protein>
    <recommendedName>
        <fullName evidence="11">FAD-binding FR-type domain-containing protein</fullName>
    </recommendedName>
</protein>
<evidence type="ECO:0000256" key="5">
    <source>
        <dbReference type="ARBA" id="ARBA00022982"/>
    </source>
</evidence>
<feature type="domain" description="FAD-binding FR-type" evidence="11">
    <location>
        <begin position="317"/>
        <end position="422"/>
    </location>
</feature>
<dbReference type="Pfam" id="PF08030">
    <property type="entry name" value="NAD_binding_6"/>
    <property type="match status" value="1"/>
</dbReference>
<dbReference type="AlphaFoldDB" id="A0A4T0GWH7"/>
<keyword evidence="9 10" id="KW-0472">Membrane</keyword>
<dbReference type="GO" id="GO:0005886">
    <property type="term" value="C:plasma membrane"/>
    <property type="evidence" value="ECO:0007669"/>
    <property type="project" value="TreeGrafter"/>
</dbReference>
<dbReference type="CDD" id="cd06186">
    <property type="entry name" value="NOX_Duox_like_FAD_NADP"/>
    <property type="match status" value="1"/>
</dbReference>
<evidence type="ECO:0000313" key="13">
    <source>
        <dbReference type="Proteomes" id="UP000306954"/>
    </source>
</evidence>
<keyword evidence="7" id="KW-0560">Oxidoreductase</keyword>
<sequence length="592" mass="66833">MAVCVPPLTKCYSSEERREMFKNKDDWWTSDRYAFNLAMMVTAILIVVIIVQSLKYIASTKRVMAMMRRGGSGGGGSLQASVVSAINRIAASARALHYHRFRIRNFYFPHTFPMILLSAIFIGTTVWAFTIFPYYRPGIQFGPGPLAIRTGWMTLGLIPPVFSMGSRINPISFITGISHERLIDYHQYGAIIILFLSLVHTIPFIVEPLQQGYEMGGGIELGRFLLQKYYDGTVPFWNGIPPLVALVWIVVSSMKIFRNMMSYEFFVCQHIVTTFFFLVWMFIHTDVTYPQTWQYLFVTVGVMAWSWFGKILVTFWANEFSYYNAQVATYSGEIIRIRIVAPLRWKAAQCIYIRFLTISPLESHPFTITSIPSNDVHSTSNVLQLILRGKSGITRKLNDKAKGGVASIPVLIDGPYGGIPRPLNGFSHVLLLSGGTGVTSNISVLLTLLNQMERSETLVEQIDFVWVVREMHSLEWFNDTFKALSTYSSFGNVNLVIHVTGQNELDEKSSSSGLAYDEKLYNFVKGRPNVKRIVRDSATQAQGRHLAVVVCGPGGLFNFDTMNECAAIEFQMAIGNQALPNQMFVHSESFEW</sequence>
<evidence type="ECO:0000256" key="4">
    <source>
        <dbReference type="ARBA" id="ARBA00022692"/>
    </source>
</evidence>
<feature type="transmembrane region" description="Helical" evidence="10">
    <location>
        <begin position="185"/>
        <end position="206"/>
    </location>
</feature>
<dbReference type="PANTHER" id="PTHR32361:SF23">
    <property type="entry name" value="FERRIC-CHELATE REDUCTASE"/>
    <property type="match status" value="1"/>
</dbReference>